<proteinExistence type="predicted"/>
<gene>
    <name evidence="1" type="ORF">Zm00014a_043031</name>
</gene>
<dbReference type="Proteomes" id="UP000251960">
    <property type="component" value="Chromosome 4"/>
</dbReference>
<evidence type="ECO:0000313" key="1">
    <source>
        <dbReference type="EMBL" id="PWZ25510.1"/>
    </source>
</evidence>
<dbReference type="EMBL" id="NCVQ01000005">
    <property type="protein sequence ID" value="PWZ25510.1"/>
    <property type="molecule type" value="Genomic_DNA"/>
</dbReference>
<dbReference type="AlphaFoldDB" id="A0A3L6EXB8"/>
<sequence length="34" mass="3941">MQNSSLNNITSIQKYNLRISVILIYYYALCKGSK</sequence>
<reference evidence="1 2" key="1">
    <citation type="journal article" date="2018" name="Nat. Genet.">
        <title>Extensive intraspecific gene order and gene structural variations between Mo17 and other maize genomes.</title>
        <authorList>
            <person name="Sun S."/>
            <person name="Zhou Y."/>
            <person name="Chen J."/>
            <person name="Shi J."/>
            <person name="Zhao H."/>
            <person name="Zhao H."/>
            <person name="Song W."/>
            <person name="Zhang M."/>
            <person name="Cui Y."/>
            <person name="Dong X."/>
            <person name="Liu H."/>
            <person name="Ma X."/>
            <person name="Jiao Y."/>
            <person name="Wang B."/>
            <person name="Wei X."/>
            <person name="Stein J.C."/>
            <person name="Glaubitz J.C."/>
            <person name="Lu F."/>
            <person name="Yu G."/>
            <person name="Liang C."/>
            <person name="Fengler K."/>
            <person name="Li B."/>
            <person name="Rafalski A."/>
            <person name="Schnable P.S."/>
            <person name="Ware D.H."/>
            <person name="Buckler E.S."/>
            <person name="Lai J."/>
        </authorList>
    </citation>
    <scope>NUCLEOTIDE SEQUENCE [LARGE SCALE GENOMIC DNA]</scope>
    <source>
        <strain evidence="2">cv. Missouri 17</strain>
        <tissue evidence="1">Seedling</tissue>
    </source>
</reference>
<organism evidence="1 2">
    <name type="scientific">Zea mays</name>
    <name type="common">Maize</name>
    <dbReference type="NCBI Taxonomy" id="4577"/>
    <lineage>
        <taxon>Eukaryota</taxon>
        <taxon>Viridiplantae</taxon>
        <taxon>Streptophyta</taxon>
        <taxon>Embryophyta</taxon>
        <taxon>Tracheophyta</taxon>
        <taxon>Spermatophyta</taxon>
        <taxon>Magnoliopsida</taxon>
        <taxon>Liliopsida</taxon>
        <taxon>Poales</taxon>
        <taxon>Poaceae</taxon>
        <taxon>PACMAD clade</taxon>
        <taxon>Panicoideae</taxon>
        <taxon>Andropogonodae</taxon>
        <taxon>Andropogoneae</taxon>
        <taxon>Tripsacinae</taxon>
        <taxon>Zea</taxon>
    </lineage>
</organism>
<comment type="caution">
    <text evidence="1">The sequence shown here is derived from an EMBL/GenBank/DDBJ whole genome shotgun (WGS) entry which is preliminary data.</text>
</comment>
<evidence type="ECO:0000313" key="2">
    <source>
        <dbReference type="Proteomes" id="UP000251960"/>
    </source>
</evidence>
<accession>A0A3L6EXB8</accession>
<name>A0A3L6EXB8_MAIZE</name>
<protein>
    <submittedName>
        <fullName evidence="1">Uncharacterized protein</fullName>
    </submittedName>
</protein>